<feature type="region of interest" description="Disordered" evidence="1">
    <location>
        <begin position="118"/>
        <end position="140"/>
    </location>
</feature>
<dbReference type="Gene3D" id="2.130.10.10">
    <property type="entry name" value="YVTN repeat-like/Quinoprotein amine dehydrogenase"/>
    <property type="match status" value="2"/>
</dbReference>
<feature type="domain" description="Pyrrolo-quinoline quinone repeat" evidence="2">
    <location>
        <begin position="25"/>
        <end position="168"/>
    </location>
</feature>
<evidence type="ECO:0000256" key="1">
    <source>
        <dbReference type="SAM" id="MobiDB-lite"/>
    </source>
</evidence>
<gene>
    <name evidence="3" type="ORF">INT47_010334</name>
</gene>
<proteinExistence type="predicted"/>
<sequence>MGFYSSNEKDTEDESDCILSFSTERAFTKNDILICASYGNIYAIHKTDGSGLWKSPFKAGGGVISLFVTDSDKIIAGAFGKTACFDLMNGSMIWSNDMPGFGYQEVSVVSTPSRVLKPRRNPELSATSEHGLPPQYGESSAPEKPVVLACSQGKAMGIDISSGETLWTFNCPGGRYKIPVVVVEPPSMEEGRPHQLAYIGAAKWVYCLIAKTGKVVWSTKVATGIIGANFMSLATPWSSRLAAETHSAFSQNPSAQYLEIQRDRNRRST</sequence>
<dbReference type="InterPro" id="IPR002372">
    <property type="entry name" value="PQQ_rpt_dom"/>
</dbReference>
<dbReference type="Pfam" id="PF13360">
    <property type="entry name" value="PQQ_2"/>
    <property type="match status" value="1"/>
</dbReference>
<name>A0A8H7QJD9_9FUNG</name>
<dbReference type="AlphaFoldDB" id="A0A8H7QJD9"/>
<protein>
    <recommendedName>
        <fullName evidence="2">Pyrrolo-quinoline quinone repeat domain-containing protein</fullName>
    </recommendedName>
</protein>
<evidence type="ECO:0000259" key="2">
    <source>
        <dbReference type="Pfam" id="PF13360"/>
    </source>
</evidence>
<dbReference type="SUPFAM" id="SSF50998">
    <property type="entry name" value="Quinoprotein alcohol dehydrogenase-like"/>
    <property type="match status" value="1"/>
</dbReference>
<dbReference type="PANTHER" id="PTHR34512:SF30">
    <property type="entry name" value="OUTER MEMBRANE PROTEIN ASSEMBLY FACTOR BAMB"/>
    <property type="match status" value="1"/>
</dbReference>
<reference evidence="3" key="1">
    <citation type="submission" date="2020-12" db="EMBL/GenBank/DDBJ databases">
        <title>Metabolic potential, ecology and presence of endohyphal bacteria is reflected in genomic diversity of Mucoromycotina.</title>
        <authorList>
            <person name="Muszewska A."/>
            <person name="Okrasinska A."/>
            <person name="Steczkiewicz K."/>
            <person name="Drgas O."/>
            <person name="Orlowska M."/>
            <person name="Perlinska-Lenart U."/>
            <person name="Aleksandrzak-Piekarczyk T."/>
            <person name="Szatraj K."/>
            <person name="Zielenkiewicz U."/>
            <person name="Pilsyk S."/>
            <person name="Malc E."/>
            <person name="Mieczkowski P."/>
            <person name="Kruszewska J.S."/>
            <person name="Biernat P."/>
            <person name="Pawlowska J."/>
        </authorList>
    </citation>
    <scope>NUCLEOTIDE SEQUENCE</scope>
    <source>
        <strain evidence="3">WA0000017839</strain>
    </source>
</reference>
<dbReference type="OrthoDB" id="408177at2759"/>
<dbReference type="Proteomes" id="UP000603453">
    <property type="component" value="Unassembled WGS sequence"/>
</dbReference>
<dbReference type="PANTHER" id="PTHR34512">
    <property type="entry name" value="CELL SURFACE PROTEIN"/>
    <property type="match status" value="1"/>
</dbReference>
<dbReference type="InterPro" id="IPR015943">
    <property type="entry name" value="WD40/YVTN_repeat-like_dom_sf"/>
</dbReference>
<dbReference type="InterPro" id="IPR011047">
    <property type="entry name" value="Quinoprotein_ADH-like_sf"/>
</dbReference>
<evidence type="ECO:0000313" key="4">
    <source>
        <dbReference type="Proteomes" id="UP000603453"/>
    </source>
</evidence>
<dbReference type="EMBL" id="JAEPRD010000228">
    <property type="protein sequence ID" value="KAG2193556.1"/>
    <property type="molecule type" value="Genomic_DNA"/>
</dbReference>
<organism evidence="3 4">
    <name type="scientific">Mucor saturninus</name>
    <dbReference type="NCBI Taxonomy" id="64648"/>
    <lineage>
        <taxon>Eukaryota</taxon>
        <taxon>Fungi</taxon>
        <taxon>Fungi incertae sedis</taxon>
        <taxon>Mucoromycota</taxon>
        <taxon>Mucoromycotina</taxon>
        <taxon>Mucoromycetes</taxon>
        <taxon>Mucorales</taxon>
        <taxon>Mucorineae</taxon>
        <taxon>Mucoraceae</taxon>
        <taxon>Mucor</taxon>
    </lineage>
</organism>
<comment type="caution">
    <text evidence="3">The sequence shown here is derived from an EMBL/GenBank/DDBJ whole genome shotgun (WGS) entry which is preliminary data.</text>
</comment>
<evidence type="ECO:0000313" key="3">
    <source>
        <dbReference type="EMBL" id="KAG2193556.1"/>
    </source>
</evidence>
<accession>A0A8H7QJD9</accession>
<keyword evidence="4" id="KW-1185">Reference proteome</keyword>